<keyword evidence="2" id="KW-1185">Reference proteome</keyword>
<proteinExistence type="predicted"/>
<sequence length="32" mass="3747">MLITYFILLALFWVAGLLIWKKNYVKTGEGDE</sequence>
<organism evidence="1 2">
    <name type="scientific">Salinicoccus halitifaciens</name>
    <dbReference type="NCBI Taxonomy" id="1073415"/>
    <lineage>
        <taxon>Bacteria</taxon>
        <taxon>Bacillati</taxon>
        <taxon>Bacillota</taxon>
        <taxon>Bacilli</taxon>
        <taxon>Bacillales</taxon>
        <taxon>Staphylococcaceae</taxon>
        <taxon>Salinicoccus</taxon>
    </lineage>
</organism>
<gene>
    <name evidence="1" type="ORF">ABHD89_002411</name>
</gene>
<dbReference type="Proteomes" id="UP001549019">
    <property type="component" value="Unassembled WGS sequence"/>
</dbReference>
<comment type="caution">
    <text evidence="1">The sequence shown here is derived from an EMBL/GenBank/DDBJ whole genome shotgun (WGS) entry which is preliminary data.</text>
</comment>
<evidence type="ECO:0000313" key="2">
    <source>
        <dbReference type="Proteomes" id="UP001549019"/>
    </source>
</evidence>
<protein>
    <submittedName>
        <fullName evidence="1">Uncharacterized protein</fullName>
    </submittedName>
</protein>
<evidence type="ECO:0000313" key="1">
    <source>
        <dbReference type="EMBL" id="MET3111986.1"/>
    </source>
</evidence>
<reference evidence="1 2" key="1">
    <citation type="submission" date="2024-05" db="EMBL/GenBank/DDBJ databases">
        <title>Genomic Encyclopedia of Type Strains, Phase IV (KMG-IV): sequencing the most valuable type-strain genomes for metagenomic binning, comparative biology and taxonomic classification.</title>
        <authorList>
            <person name="Goeker M."/>
        </authorList>
    </citation>
    <scope>NUCLEOTIDE SEQUENCE [LARGE SCALE GENOMIC DNA]</scope>
    <source>
        <strain evidence="1 2">DSM 25286</strain>
    </source>
</reference>
<name>A0ABV2EC45_9STAP</name>
<dbReference type="EMBL" id="JBDZDV010000007">
    <property type="protein sequence ID" value="MET3111986.1"/>
    <property type="molecule type" value="Genomic_DNA"/>
</dbReference>
<accession>A0ABV2EC45</accession>